<dbReference type="Pfam" id="PF03091">
    <property type="entry name" value="CutA1"/>
    <property type="match status" value="1"/>
</dbReference>
<dbReference type="OrthoDB" id="37622at2"/>
<proteinExistence type="inferred from homology"/>
<dbReference type="SUPFAM" id="SSF54913">
    <property type="entry name" value="GlnB-like"/>
    <property type="match status" value="1"/>
</dbReference>
<comment type="caution">
    <text evidence="2">The sequence shown here is derived from an EMBL/GenBank/DDBJ whole genome shotgun (WGS) entry which is preliminary data.</text>
</comment>
<dbReference type="EMBL" id="PNYA01000007">
    <property type="protein sequence ID" value="PMS20743.1"/>
    <property type="molecule type" value="Genomic_DNA"/>
</dbReference>
<dbReference type="PANTHER" id="PTHR23419">
    <property type="entry name" value="DIVALENT CATION TOLERANCE CUTA-RELATED"/>
    <property type="match status" value="1"/>
</dbReference>
<dbReference type="PANTHER" id="PTHR23419:SF8">
    <property type="entry name" value="FI09726P"/>
    <property type="match status" value="1"/>
</dbReference>
<gene>
    <name evidence="2" type="ORF">C0Z18_09365</name>
</gene>
<reference evidence="2 3" key="1">
    <citation type="submission" date="2018-01" db="EMBL/GenBank/DDBJ databases">
        <title>Whole genome analyses suggest that Burkholderia sensu lato contains two further novel genera in the rhizoxinica-symbiotica group Mycetohabitans gen. nov., and Trinickia gen. nov.: implications for the evolution of diazotrophy and nodulation in the Burkholderiaceae.</title>
        <authorList>
            <person name="Estrada-de los Santos P."/>
            <person name="Palmer M."/>
            <person name="Chavez-Ramirez B."/>
            <person name="Beukes C."/>
            <person name="Steenkamp E.T."/>
            <person name="Hirsch A.M."/>
            <person name="Manyaka P."/>
            <person name="Maluk M."/>
            <person name="Lafos M."/>
            <person name="Crook M."/>
            <person name="Gross E."/>
            <person name="Simon M.F."/>
            <person name="Bueno dos Reis Junior F."/>
            <person name="Poole P.S."/>
            <person name="Venter S.N."/>
            <person name="James E.K."/>
        </authorList>
    </citation>
    <scope>NUCLEOTIDE SEQUENCE [LARGE SCALE GENOMIC DNA]</scope>
    <source>
        <strain evidence="2 3">GIMN1.004</strain>
    </source>
</reference>
<dbReference type="GO" id="GO:0005507">
    <property type="term" value="F:copper ion binding"/>
    <property type="evidence" value="ECO:0007669"/>
    <property type="project" value="TreeGrafter"/>
</dbReference>
<dbReference type="GO" id="GO:0010038">
    <property type="term" value="P:response to metal ion"/>
    <property type="evidence" value="ECO:0007669"/>
    <property type="project" value="InterPro"/>
</dbReference>
<name>A0A2N7VUB9_9BURK</name>
<evidence type="ECO:0000313" key="3">
    <source>
        <dbReference type="Proteomes" id="UP000235616"/>
    </source>
</evidence>
<dbReference type="InterPro" id="IPR004323">
    <property type="entry name" value="Ion_tolerance_CutA"/>
</dbReference>
<organism evidence="2 3">
    <name type="scientific">Trinickia dabaoshanensis</name>
    <dbReference type="NCBI Taxonomy" id="564714"/>
    <lineage>
        <taxon>Bacteria</taxon>
        <taxon>Pseudomonadati</taxon>
        <taxon>Pseudomonadota</taxon>
        <taxon>Betaproteobacteria</taxon>
        <taxon>Burkholderiales</taxon>
        <taxon>Burkholderiaceae</taxon>
        <taxon>Trinickia</taxon>
    </lineage>
</organism>
<accession>A0A2N7VUB9</accession>
<sequence length="110" mass="12224">MSLPVVLMLTTVPDASSAEKLAQDALELRLAACVTELGKVRSRYRWKGAVETAEEIQLLFKTSAARSLELERFIAANHPYETPELLTWQADASNAYGQWVGAETHRPTHV</sequence>
<dbReference type="InterPro" id="IPR015867">
    <property type="entry name" value="N-reg_PII/ATP_PRibTrfase_C"/>
</dbReference>
<comment type="similarity">
    <text evidence="1">Belongs to the CutA family.</text>
</comment>
<dbReference type="Proteomes" id="UP000235616">
    <property type="component" value="Unassembled WGS sequence"/>
</dbReference>
<dbReference type="Gene3D" id="3.30.70.120">
    <property type="match status" value="1"/>
</dbReference>
<evidence type="ECO:0000313" key="2">
    <source>
        <dbReference type="EMBL" id="PMS20743.1"/>
    </source>
</evidence>
<keyword evidence="3" id="KW-1185">Reference proteome</keyword>
<dbReference type="InterPro" id="IPR011322">
    <property type="entry name" value="N-reg_PII-like_a/b"/>
</dbReference>
<protein>
    <submittedName>
        <fullName evidence="2">Cytochrome C biogenesis protein</fullName>
    </submittedName>
</protein>
<evidence type="ECO:0000256" key="1">
    <source>
        <dbReference type="ARBA" id="ARBA00010169"/>
    </source>
</evidence>
<dbReference type="AlphaFoldDB" id="A0A2N7VUB9"/>